<gene>
    <name evidence="1" type="ORF">MSG28_013891</name>
</gene>
<reference evidence="1 2" key="1">
    <citation type="journal article" date="2022" name="Genome Biol. Evol.">
        <title>The Spruce Budworm Genome: Reconstructing the Evolutionary History of Antifreeze Proteins.</title>
        <authorList>
            <person name="Beliveau C."/>
            <person name="Gagne P."/>
            <person name="Picq S."/>
            <person name="Vernygora O."/>
            <person name="Keeling C.I."/>
            <person name="Pinkney K."/>
            <person name="Doucet D."/>
            <person name="Wen F."/>
            <person name="Johnston J.S."/>
            <person name="Maaroufi H."/>
            <person name="Boyle B."/>
            <person name="Laroche J."/>
            <person name="Dewar K."/>
            <person name="Juretic N."/>
            <person name="Blackburn G."/>
            <person name="Nisole A."/>
            <person name="Brunet B."/>
            <person name="Brandao M."/>
            <person name="Lumley L."/>
            <person name="Duan J."/>
            <person name="Quan G."/>
            <person name="Lucarotti C.J."/>
            <person name="Roe A.D."/>
            <person name="Sperling F.A.H."/>
            <person name="Levesque R.C."/>
            <person name="Cusson M."/>
        </authorList>
    </citation>
    <scope>NUCLEOTIDE SEQUENCE [LARGE SCALE GENOMIC DNA]</scope>
    <source>
        <strain evidence="1">Glfc:IPQL:Cfum</strain>
    </source>
</reference>
<protein>
    <submittedName>
        <fullName evidence="1">Uncharacterized protein</fullName>
    </submittedName>
</protein>
<dbReference type="EMBL" id="CM046124">
    <property type="protein sequence ID" value="KAI8433021.1"/>
    <property type="molecule type" value="Genomic_DNA"/>
</dbReference>
<comment type="caution">
    <text evidence="1">The sequence shown here is derived from an EMBL/GenBank/DDBJ whole genome shotgun (WGS) entry which is preliminary data.</text>
</comment>
<keyword evidence="2" id="KW-1185">Reference proteome</keyword>
<evidence type="ECO:0000313" key="2">
    <source>
        <dbReference type="Proteomes" id="UP001064048"/>
    </source>
</evidence>
<sequence>MTSLTIVLTCFLSLLTVRLTCSQKVTQDVIGFPEMEENNKTRQPVFLPSMCPENELYYPGDQKDDWICDCRPAHIYQPATDKCWPAYRKGPCEEEHYLVLPPNSFIPVCEKNPCRLDSFVVFKDKCVQLGSTVPCAHSYPNSVALGVNATTLQVDCVKLNFEPKIFAPTTNAPTITCPPGCKRDIHRQCLRS</sequence>
<dbReference type="Proteomes" id="UP001064048">
    <property type="component" value="Chromosome 24"/>
</dbReference>
<organism evidence="1 2">
    <name type="scientific">Choristoneura fumiferana</name>
    <name type="common">Spruce budworm moth</name>
    <name type="synonym">Archips fumiferana</name>
    <dbReference type="NCBI Taxonomy" id="7141"/>
    <lineage>
        <taxon>Eukaryota</taxon>
        <taxon>Metazoa</taxon>
        <taxon>Ecdysozoa</taxon>
        <taxon>Arthropoda</taxon>
        <taxon>Hexapoda</taxon>
        <taxon>Insecta</taxon>
        <taxon>Pterygota</taxon>
        <taxon>Neoptera</taxon>
        <taxon>Endopterygota</taxon>
        <taxon>Lepidoptera</taxon>
        <taxon>Glossata</taxon>
        <taxon>Ditrysia</taxon>
        <taxon>Tortricoidea</taxon>
        <taxon>Tortricidae</taxon>
        <taxon>Tortricinae</taxon>
        <taxon>Choristoneura</taxon>
    </lineage>
</organism>
<name>A0ACC0KAF0_CHOFU</name>
<evidence type="ECO:0000313" key="1">
    <source>
        <dbReference type="EMBL" id="KAI8433021.1"/>
    </source>
</evidence>
<accession>A0ACC0KAF0</accession>
<proteinExistence type="predicted"/>